<proteinExistence type="predicted"/>
<dbReference type="AlphaFoldDB" id="A0A222ENS5"/>
<organism evidence="1 2">
    <name type="scientific">Spiroplasma corruscae</name>
    <dbReference type="NCBI Taxonomy" id="216934"/>
    <lineage>
        <taxon>Bacteria</taxon>
        <taxon>Bacillati</taxon>
        <taxon>Mycoplasmatota</taxon>
        <taxon>Mollicutes</taxon>
        <taxon>Entomoplasmatales</taxon>
        <taxon>Spiroplasmataceae</taxon>
        <taxon>Spiroplasma</taxon>
    </lineage>
</organism>
<dbReference type="EMBL" id="CP022535">
    <property type="protein sequence ID" value="ASP28150.1"/>
    <property type="molecule type" value="Genomic_DNA"/>
</dbReference>
<evidence type="ECO:0000313" key="2">
    <source>
        <dbReference type="Proteomes" id="UP000203229"/>
    </source>
</evidence>
<dbReference type="KEGG" id="scou:SCORR_v1c03760"/>
<evidence type="ECO:0000313" key="1">
    <source>
        <dbReference type="EMBL" id="ASP28150.1"/>
    </source>
</evidence>
<dbReference type="OrthoDB" id="390238at2"/>
<protein>
    <submittedName>
        <fullName evidence="1">Uncharacterized protein</fullName>
    </submittedName>
</protein>
<reference evidence="1 2" key="1">
    <citation type="submission" date="2017-07" db="EMBL/GenBank/DDBJ databases">
        <title>Complete genome sequence of Spiroplasma corruscae EC-1 (DSM 19793).</title>
        <authorList>
            <person name="Tsai Y.-M."/>
            <person name="Lo W.-S."/>
            <person name="Kuo C.-H."/>
        </authorList>
    </citation>
    <scope>NUCLEOTIDE SEQUENCE [LARGE SCALE GENOMIC DNA]</scope>
    <source>
        <strain evidence="1 2">EC-1</strain>
    </source>
</reference>
<accession>A0A222ENS5</accession>
<dbReference type="RefSeq" id="WP_094048625.1">
    <property type="nucleotide sequence ID" value="NZ_CP022535.1"/>
</dbReference>
<keyword evidence="2" id="KW-1185">Reference proteome</keyword>
<dbReference type="Proteomes" id="UP000203229">
    <property type="component" value="Chromosome"/>
</dbReference>
<name>A0A222ENS5_9MOLU</name>
<gene>
    <name evidence="1" type="ORF">SCORR_v1c03760</name>
</gene>
<sequence>MLINDDKNLKLLVDKQKVFKEALDNKISNLEAKKFVDALFENYFLDNDNINFLVSNGVNFFNIDNNEECFCLSTKLFKDCCFKNIRKNKKTNYYIFLKALINKEEYPKYLEYSNSLFLKNYRQMGKEEVCHFLDCEKNAVENTLYKINFENDSYYSTYKKNPFDIHYSFGEIFFNKIRNDNFNFYGFCSEHFNYISNIDIKEGSTNEHIALVNFSSILFKLFISRVQLQSMKEEFYEVFSSLDSSIKPLYVYNLRKLSNRVSSLLNLFSSYKGFLKKENNDFEIIKFVLPKTNNFLVSDLMYPQVTPDDFKMVNSINNVFVEEKCALINTFKNDRYNYVTIIYNKKDEKLSDFFDQYLKIIDNKQKNIEYFVTNCALILCENTILSENFFNKFSNEEKSFYSAMNKFRFEHPSMGQEYLKMKFFAGFTKGNNFF</sequence>